<evidence type="ECO:0000313" key="14">
    <source>
        <dbReference type="Proteomes" id="UP000324222"/>
    </source>
</evidence>
<evidence type="ECO:0000256" key="3">
    <source>
        <dbReference type="ARBA" id="ARBA00011738"/>
    </source>
</evidence>
<dbReference type="PANTHER" id="PTHR43807:SF20">
    <property type="entry name" value="FI04487P"/>
    <property type="match status" value="1"/>
</dbReference>
<dbReference type="InterPro" id="IPR051326">
    <property type="entry name" value="Kynurenine-oxoglutarate_AT"/>
</dbReference>
<feature type="compositionally biased region" description="Polar residues" evidence="11">
    <location>
        <begin position="11"/>
        <end position="34"/>
    </location>
</feature>
<dbReference type="FunFam" id="3.90.1150.10:FF:000021">
    <property type="entry name" value="Kynurenine--oxoglutarate transaminase 3"/>
    <property type="match status" value="1"/>
</dbReference>
<protein>
    <submittedName>
        <fullName evidence="13">Kynurenine--oxoglutarate transaminase 3</fullName>
    </submittedName>
</protein>
<dbReference type="FunFam" id="3.90.1150.10:FF:000275">
    <property type="entry name" value="kynurenine--oxoglutarate transaminase 1"/>
    <property type="match status" value="1"/>
</dbReference>
<dbReference type="InterPro" id="IPR015421">
    <property type="entry name" value="PyrdxlP-dep_Trfase_major"/>
</dbReference>
<dbReference type="FunFam" id="3.40.640.10:FF:000024">
    <property type="entry name" value="Kynurenine--oxoglutarate transaminase 3"/>
    <property type="match status" value="1"/>
</dbReference>
<comment type="caution">
    <text evidence="13">The sequence shown here is derived from an EMBL/GenBank/DDBJ whole genome shotgun (WGS) entry which is preliminary data.</text>
</comment>
<dbReference type="AlphaFoldDB" id="A0A5B7D6R2"/>
<evidence type="ECO:0000256" key="1">
    <source>
        <dbReference type="ARBA" id="ARBA00001933"/>
    </source>
</evidence>
<dbReference type="InterPro" id="IPR015422">
    <property type="entry name" value="PyrdxlP-dep_Trfase_small"/>
</dbReference>
<keyword evidence="8" id="KW-0456">Lyase</keyword>
<comment type="similarity">
    <text evidence="2">Belongs to the class-I pyridoxal-phosphate-dependent aminotransferase family.</text>
</comment>
<dbReference type="Pfam" id="PF00155">
    <property type="entry name" value="Aminotran_1_2"/>
    <property type="match status" value="1"/>
</dbReference>
<accession>A0A5B7D6R2</accession>
<keyword evidence="6" id="KW-0663">Pyridoxal phosphate</keyword>
<evidence type="ECO:0000256" key="10">
    <source>
        <dbReference type="ARBA" id="ARBA00049325"/>
    </source>
</evidence>
<dbReference type="OrthoDB" id="2414662at2759"/>
<comment type="cofactor">
    <cofactor evidence="1">
        <name>pyridoxal 5'-phosphate</name>
        <dbReference type="ChEBI" id="CHEBI:597326"/>
    </cofactor>
</comment>
<evidence type="ECO:0000256" key="7">
    <source>
        <dbReference type="ARBA" id="ARBA00022990"/>
    </source>
</evidence>
<dbReference type="GO" id="GO:0097053">
    <property type="term" value="P:L-kynurenine catabolic process"/>
    <property type="evidence" value="ECO:0007669"/>
    <property type="project" value="UniProtKB-UniPathway"/>
</dbReference>
<dbReference type="CDD" id="cd00609">
    <property type="entry name" value="AAT_like"/>
    <property type="match status" value="1"/>
</dbReference>
<gene>
    <name evidence="13" type="primary">CCBL2</name>
    <name evidence="13" type="ORF">E2C01_009823</name>
</gene>
<feature type="domain" description="Aminotransferase class I/classII large" evidence="12">
    <location>
        <begin position="61"/>
        <end position="378"/>
    </location>
</feature>
<comment type="pathway">
    <text evidence="9">Amino-acid degradation; L-kynurenine degradation; kynurenate from L-kynurenine: step 1/2.</text>
</comment>
<dbReference type="SUPFAM" id="SSF53383">
    <property type="entry name" value="PLP-dependent transferases"/>
    <property type="match status" value="1"/>
</dbReference>
<reference evidence="13 14" key="1">
    <citation type="submission" date="2019-05" db="EMBL/GenBank/DDBJ databases">
        <title>Another draft genome of Portunus trituberculatus and its Hox gene families provides insights of decapod evolution.</title>
        <authorList>
            <person name="Jeong J.-H."/>
            <person name="Song I."/>
            <person name="Kim S."/>
            <person name="Choi T."/>
            <person name="Kim D."/>
            <person name="Ryu S."/>
            <person name="Kim W."/>
        </authorList>
    </citation>
    <scope>NUCLEOTIDE SEQUENCE [LARGE SCALE GENOMIC DNA]</scope>
    <source>
        <tissue evidence="13">Muscle</tissue>
    </source>
</reference>
<evidence type="ECO:0000259" key="12">
    <source>
        <dbReference type="Pfam" id="PF00155"/>
    </source>
</evidence>
<evidence type="ECO:0000256" key="5">
    <source>
        <dbReference type="ARBA" id="ARBA00022679"/>
    </source>
</evidence>
<dbReference type="GO" id="GO:0005739">
    <property type="term" value="C:mitochondrion"/>
    <property type="evidence" value="ECO:0007669"/>
    <property type="project" value="TreeGrafter"/>
</dbReference>
<dbReference type="UniPathway" id="UPA00334">
    <property type="reaction ID" value="UER00726"/>
</dbReference>
<keyword evidence="5" id="KW-0808">Transferase</keyword>
<evidence type="ECO:0000313" key="13">
    <source>
        <dbReference type="EMBL" id="MPC16978.1"/>
    </source>
</evidence>
<organism evidence="13 14">
    <name type="scientific">Portunus trituberculatus</name>
    <name type="common">Swimming crab</name>
    <name type="synonym">Neptunus trituberculatus</name>
    <dbReference type="NCBI Taxonomy" id="210409"/>
    <lineage>
        <taxon>Eukaryota</taxon>
        <taxon>Metazoa</taxon>
        <taxon>Ecdysozoa</taxon>
        <taxon>Arthropoda</taxon>
        <taxon>Crustacea</taxon>
        <taxon>Multicrustacea</taxon>
        <taxon>Malacostraca</taxon>
        <taxon>Eumalacostraca</taxon>
        <taxon>Eucarida</taxon>
        <taxon>Decapoda</taxon>
        <taxon>Pleocyemata</taxon>
        <taxon>Brachyura</taxon>
        <taxon>Eubrachyura</taxon>
        <taxon>Portunoidea</taxon>
        <taxon>Portunidae</taxon>
        <taxon>Portuninae</taxon>
        <taxon>Portunus</taxon>
    </lineage>
</organism>
<dbReference type="Proteomes" id="UP000324222">
    <property type="component" value="Unassembled WGS sequence"/>
</dbReference>
<dbReference type="GO" id="GO:0016212">
    <property type="term" value="F:kynurenine-oxoglutarate transaminase activity"/>
    <property type="evidence" value="ECO:0007669"/>
    <property type="project" value="UniProtKB-ARBA"/>
</dbReference>
<dbReference type="PANTHER" id="PTHR43807">
    <property type="entry name" value="FI04487P"/>
    <property type="match status" value="1"/>
</dbReference>
<dbReference type="Gene3D" id="3.40.640.10">
    <property type="entry name" value="Type I PLP-dependent aspartate aminotransferase-like (Major domain)"/>
    <property type="match status" value="1"/>
</dbReference>
<feature type="region of interest" description="Disordered" evidence="11">
    <location>
        <begin position="9"/>
        <end position="34"/>
    </location>
</feature>
<dbReference type="Gene3D" id="3.90.1150.10">
    <property type="entry name" value="Aspartate Aminotransferase, domain 1"/>
    <property type="match status" value="1"/>
</dbReference>
<evidence type="ECO:0000256" key="6">
    <source>
        <dbReference type="ARBA" id="ARBA00022898"/>
    </source>
</evidence>
<comment type="subunit">
    <text evidence="3">Homodimer.</text>
</comment>
<sequence>MWLAQHRHNNLAGNTTGASPTIQQATTMSSAPSLPSIATKTHGIEKSVWVEFIQLALEVKPLNLGQGFPDFAAPDHVRKALSEAASSESNFLLNQYTRSFGHPRLVNAISKVYSKVVGREINPMTEVLVTAGAYEALFVSIMGLVNPGDEVIIIEPFFDCYVPQVKLAGGTPVFVPLRPKKTEGVTNSGDWVLDPAELAAAFNSKTKAIVVNTPNNPLGKVYKKEELMMIADLCKKYNSVAIMDEVYEWMTYTGQEHCRMATLPGMWDRCITIGSAGKTFSVTGWKIGWAYGPAHLLKGAQVVHQHSVYTCSTPIQEAVAQGFEKELELYGTPECYLQSLAVELEEKRDMVVKLLTDAGLNPIVPEGGYFILADVRDIVNKVDIGGDLNERKDFRFVKWLSRNRKLQGIPPSAFYSPQHGDIGENYIRFCFIKASDLVFRCTDDDLSFPLTSDLSDPSPSC</sequence>
<dbReference type="InterPro" id="IPR004839">
    <property type="entry name" value="Aminotransferase_I/II_large"/>
</dbReference>
<proteinExistence type="inferred from homology"/>
<keyword evidence="14" id="KW-1185">Reference proteome</keyword>
<evidence type="ECO:0000256" key="8">
    <source>
        <dbReference type="ARBA" id="ARBA00023239"/>
    </source>
</evidence>
<keyword evidence="7" id="KW-0007">Acetylation</keyword>
<evidence type="ECO:0000256" key="9">
    <source>
        <dbReference type="ARBA" id="ARBA00024016"/>
    </source>
</evidence>
<evidence type="ECO:0000256" key="4">
    <source>
        <dbReference type="ARBA" id="ARBA00022576"/>
    </source>
</evidence>
<name>A0A5B7D6R2_PORTR</name>
<comment type="catalytic activity">
    <reaction evidence="10">
        <text>an S-substituted L-cysteine + H2O = a thiol + pyruvate + NH4(+)</text>
        <dbReference type="Rhea" id="RHEA:18121"/>
        <dbReference type="ChEBI" id="CHEBI:15361"/>
        <dbReference type="ChEBI" id="CHEBI:15377"/>
        <dbReference type="ChEBI" id="CHEBI:28938"/>
        <dbReference type="ChEBI" id="CHEBI:29256"/>
        <dbReference type="ChEBI" id="CHEBI:58717"/>
        <dbReference type="EC" id="4.4.1.13"/>
    </reaction>
    <physiologicalReaction direction="left-to-right" evidence="10">
        <dbReference type="Rhea" id="RHEA:18122"/>
    </physiologicalReaction>
</comment>
<evidence type="ECO:0000256" key="11">
    <source>
        <dbReference type="SAM" id="MobiDB-lite"/>
    </source>
</evidence>
<dbReference type="GO" id="GO:0030170">
    <property type="term" value="F:pyridoxal phosphate binding"/>
    <property type="evidence" value="ECO:0007669"/>
    <property type="project" value="InterPro"/>
</dbReference>
<evidence type="ECO:0000256" key="2">
    <source>
        <dbReference type="ARBA" id="ARBA00007441"/>
    </source>
</evidence>
<dbReference type="EMBL" id="VSRR010000552">
    <property type="protein sequence ID" value="MPC16978.1"/>
    <property type="molecule type" value="Genomic_DNA"/>
</dbReference>
<keyword evidence="4" id="KW-0032">Aminotransferase</keyword>
<dbReference type="GO" id="GO:0047804">
    <property type="term" value="F:cysteine-S-conjugate beta-lyase activity"/>
    <property type="evidence" value="ECO:0007669"/>
    <property type="project" value="UniProtKB-EC"/>
</dbReference>
<dbReference type="InterPro" id="IPR015424">
    <property type="entry name" value="PyrdxlP-dep_Trfase"/>
</dbReference>